<dbReference type="AlphaFoldDB" id="A0A2H0TCS9"/>
<dbReference type="InterPro" id="IPR010093">
    <property type="entry name" value="SinI_DNA-bd"/>
</dbReference>
<protein>
    <recommendedName>
        <fullName evidence="1">Helix-turn-helix domain-containing protein</fullName>
    </recommendedName>
</protein>
<evidence type="ECO:0000259" key="1">
    <source>
        <dbReference type="Pfam" id="PF12728"/>
    </source>
</evidence>
<feature type="domain" description="Helix-turn-helix" evidence="1">
    <location>
        <begin position="6"/>
        <end position="55"/>
    </location>
</feature>
<dbReference type="SUPFAM" id="SSF46955">
    <property type="entry name" value="Putative DNA-binding domain"/>
    <property type="match status" value="1"/>
</dbReference>
<gene>
    <name evidence="2" type="ORF">COU49_02510</name>
</gene>
<dbReference type="Proteomes" id="UP000230094">
    <property type="component" value="Unassembled WGS sequence"/>
</dbReference>
<dbReference type="InterPro" id="IPR009061">
    <property type="entry name" value="DNA-bd_dom_put_sf"/>
</dbReference>
<evidence type="ECO:0000313" key="2">
    <source>
        <dbReference type="EMBL" id="PIR68194.1"/>
    </source>
</evidence>
<dbReference type="InterPro" id="IPR041657">
    <property type="entry name" value="HTH_17"/>
</dbReference>
<organism evidence="2 3">
    <name type="scientific">Candidatus Nomurabacteria bacterium CG10_big_fil_rev_8_21_14_0_10_35_16</name>
    <dbReference type="NCBI Taxonomy" id="1974731"/>
    <lineage>
        <taxon>Bacteria</taxon>
        <taxon>Candidatus Nomuraibacteriota</taxon>
    </lineage>
</organism>
<comment type="caution">
    <text evidence="2">The sequence shown here is derived from an EMBL/GenBank/DDBJ whole genome shotgun (WGS) entry which is preliminary data.</text>
</comment>
<dbReference type="Pfam" id="PF12728">
    <property type="entry name" value="HTH_17"/>
    <property type="match status" value="1"/>
</dbReference>
<name>A0A2H0TCS9_9BACT</name>
<sequence>MAKQKFLTLKEVSKILRVSERSMHRYIHSGKLHASKVGYWRISKGDLDTFIKKNSNSKKK</sequence>
<dbReference type="NCBIfam" id="TIGR01764">
    <property type="entry name" value="excise"/>
    <property type="match status" value="1"/>
</dbReference>
<dbReference type="GO" id="GO:0003677">
    <property type="term" value="F:DNA binding"/>
    <property type="evidence" value="ECO:0007669"/>
    <property type="project" value="InterPro"/>
</dbReference>
<dbReference type="EMBL" id="PFCQ01000013">
    <property type="protein sequence ID" value="PIR68194.1"/>
    <property type="molecule type" value="Genomic_DNA"/>
</dbReference>
<evidence type="ECO:0000313" key="3">
    <source>
        <dbReference type="Proteomes" id="UP000230094"/>
    </source>
</evidence>
<reference evidence="3" key="1">
    <citation type="submission" date="2017-09" db="EMBL/GenBank/DDBJ databases">
        <title>Depth-based differentiation of microbial function through sediment-hosted aquifers and enrichment of novel symbionts in the deep terrestrial subsurface.</title>
        <authorList>
            <person name="Probst A.J."/>
            <person name="Ladd B."/>
            <person name="Jarett J.K."/>
            <person name="Geller-Mcgrath D.E."/>
            <person name="Sieber C.M.K."/>
            <person name="Emerson J.B."/>
            <person name="Anantharaman K."/>
            <person name="Thomas B.C."/>
            <person name="Malmstrom R."/>
            <person name="Stieglmeier M."/>
            <person name="Klingl A."/>
            <person name="Woyke T."/>
            <person name="Ryan C.M."/>
            <person name="Banfield J.F."/>
        </authorList>
    </citation>
    <scope>NUCLEOTIDE SEQUENCE [LARGE SCALE GENOMIC DNA]</scope>
</reference>
<accession>A0A2H0TCS9</accession>
<proteinExistence type="predicted"/>